<dbReference type="PANTHER" id="PTHR22760:SF3">
    <property type="entry name" value="GPI MANNOSYLTRANSFERASE 4"/>
    <property type="match status" value="1"/>
</dbReference>
<evidence type="ECO:0000256" key="1">
    <source>
        <dbReference type="ARBA" id="ARBA00004477"/>
    </source>
</evidence>
<feature type="transmembrane region" description="Helical" evidence="11">
    <location>
        <begin position="236"/>
        <end position="261"/>
    </location>
</feature>
<reference evidence="12 13" key="1">
    <citation type="journal article" date="2021" name="Environ. Microbiol.">
        <title>Gene family expansions and transcriptome signatures uncover fungal adaptations to wood decay.</title>
        <authorList>
            <person name="Hage H."/>
            <person name="Miyauchi S."/>
            <person name="Viragh M."/>
            <person name="Drula E."/>
            <person name="Min B."/>
            <person name="Chaduli D."/>
            <person name="Navarro D."/>
            <person name="Favel A."/>
            <person name="Norest M."/>
            <person name="Lesage-Meessen L."/>
            <person name="Balint B."/>
            <person name="Merenyi Z."/>
            <person name="de Eugenio L."/>
            <person name="Morin E."/>
            <person name="Martinez A.T."/>
            <person name="Baldrian P."/>
            <person name="Stursova M."/>
            <person name="Martinez M.J."/>
            <person name="Novotny C."/>
            <person name="Magnuson J.K."/>
            <person name="Spatafora J.W."/>
            <person name="Maurice S."/>
            <person name="Pangilinan J."/>
            <person name="Andreopoulos W."/>
            <person name="LaButti K."/>
            <person name="Hundley H."/>
            <person name="Na H."/>
            <person name="Kuo A."/>
            <person name="Barry K."/>
            <person name="Lipzen A."/>
            <person name="Henrissat B."/>
            <person name="Riley R."/>
            <person name="Ahrendt S."/>
            <person name="Nagy L.G."/>
            <person name="Grigoriev I.V."/>
            <person name="Martin F."/>
            <person name="Rosso M.N."/>
        </authorList>
    </citation>
    <scope>NUCLEOTIDE SEQUENCE [LARGE SCALE GENOMIC DNA]</scope>
    <source>
        <strain evidence="12 13">CIRM-BRFM 1785</strain>
    </source>
</reference>
<evidence type="ECO:0000256" key="2">
    <source>
        <dbReference type="ARBA" id="ARBA00004687"/>
    </source>
</evidence>
<protein>
    <recommendedName>
        <fullName evidence="11">Mannosyltransferase</fullName>
        <ecNumber evidence="11">2.4.1.-</ecNumber>
    </recommendedName>
</protein>
<dbReference type="EC" id="2.4.1.-" evidence="11"/>
<evidence type="ECO:0000256" key="10">
    <source>
        <dbReference type="ARBA" id="ARBA00038466"/>
    </source>
</evidence>
<dbReference type="EMBL" id="JADCUA010000002">
    <property type="protein sequence ID" value="KAH9843167.1"/>
    <property type="molecule type" value="Genomic_DNA"/>
</dbReference>
<evidence type="ECO:0000256" key="4">
    <source>
        <dbReference type="ARBA" id="ARBA00022676"/>
    </source>
</evidence>
<evidence type="ECO:0000256" key="6">
    <source>
        <dbReference type="ARBA" id="ARBA00022692"/>
    </source>
</evidence>
<evidence type="ECO:0000256" key="7">
    <source>
        <dbReference type="ARBA" id="ARBA00022824"/>
    </source>
</evidence>
<name>A0ABQ8KVR5_9APHY</name>
<dbReference type="Pfam" id="PF03901">
    <property type="entry name" value="Glyco_transf_22"/>
    <property type="match status" value="1"/>
</dbReference>
<dbReference type="InterPro" id="IPR005599">
    <property type="entry name" value="GPI_mannosylTrfase"/>
</dbReference>
<dbReference type="RefSeq" id="XP_047784214.1">
    <property type="nucleotide sequence ID" value="XM_047922534.1"/>
</dbReference>
<comment type="subcellular location">
    <subcellularLocation>
        <location evidence="1 11">Endoplasmic reticulum membrane</location>
        <topology evidence="1 11">Multi-pass membrane protein</topology>
    </subcellularLocation>
</comment>
<dbReference type="Proteomes" id="UP000814176">
    <property type="component" value="Unassembled WGS sequence"/>
</dbReference>
<keyword evidence="4 11" id="KW-0328">Glycosyltransferase</keyword>
<evidence type="ECO:0000313" key="12">
    <source>
        <dbReference type="EMBL" id="KAH9843167.1"/>
    </source>
</evidence>
<keyword evidence="13" id="KW-1185">Reference proteome</keyword>
<evidence type="ECO:0000256" key="11">
    <source>
        <dbReference type="RuleBase" id="RU363075"/>
    </source>
</evidence>
<keyword evidence="9 11" id="KW-0472">Membrane</keyword>
<keyword evidence="7 11" id="KW-0256">Endoplasmic reticulum</keyword>
<feature type="transmembrane region" description="Helical" evidence="11">
    <location>
        <begin position="206"/>
        <end position="224"/>
    </location>
</feature>
<evidence type="ECO:0000256" key="8">
    <source>
        <dbReference type="ARBA" id="ARBA00022989"/>
    </source>
</evidence>
<evidence type="ECO:0000256" key="5">
    <source>
        <dbReference type="ARBA" id="ARBA00022679"/>
    </source>
</evidence>
<accession>A0ABQ8KVR5</accession>
<keyword evidence="5" id="KW-0808">Transferase</keyword>
<gene>
    <name evidence="12" type="ORF">C8Q71DRAFT_736198</name>
</gene>
<sequence length="566" mass="63604">MVPKLISVDKNPDKWRRIYHLQLAVRLVFALVGPGYIHPDEHYQNAEVIAGRQLGVFTARTWEWDPAFPCRSIIPAATTIGIPYTMILRWIWWNPENISPLVMFLTERLTFFFASLILDHTVSQLVLDPADRSRALALLASSYVMQTFQVRPFSNSIEAILVALSLTTLKSLTETQWNRGLGAFAPDLISLAIYGVLGVFTRPTFLAFTLPIAIEALVWTYRRASAATSGQPSRAFWVFWLRLVGLPMLLVLMYTQCFVFVDTLFFRGNIYDMVLTPLNFLRYNLSSDNLAEHGVHPRWLHLIVNLPLIVGPGLLYYGIRAARQLWRPTPTPLLSEKGEKPVEGGTVFRAPLYVIVSAVTILSAFRHQEPRFLVPLLVPFIALVAQDSQLQRLGRLFWVSWIISNMALAIVFGFLHQGGVVPSLIDLHDRLHDLNANAPPEFNSTLASVVYWKTYMPPWHLLAVQAEDVTSGRYVLTDLAGASSETMLKHIVGTPAQETLVVAPLYAEYGLPQGKRDCFELVDSEFPHLDLDHLPEAMAQGWYDGMTLGIFTVDTTCLGSEDAAVQ</sequence>
<comment type="caution">
    <text evidence="12">The sequence shown here is derived from an EMBL/GenBank/DDBJ whole genome shotgun (WGS) entry which is preliminary data.</text>
</comment>
<proteinExistence type="inferred from homology"/>
<keyword evidence="6 11" id="KW-0812">Transmembrane</keyword>
<comment type="caution">
    <text evidence="11">Lacks conserved residue(s) required for the propagation of feature annotation.</text>
</comment>
<organism evidence="12 13">
    <name type="scientific">Rhodofomes roseus</name>
    <dbReference type="NCBI Taxonomy" id="34475"/>
    <lineage>
        <taxon>Eukaryota</taxon>
        <taxon>Fungi</taxon>
        <taxon>Dikarya</taxon>
        <taxon>Basidiomycota</taxon>
        <taxon>Agaricomycotina</taxon>
        <taxon>Agaricomycetes</taxon>
        <taxon>Polyporales</taxon>
        <taxon>Rhodofomes</taxon>
    </lineage>
</organism>
<feature type="transmembrane region" description="Helical" evidence="11">
    <location>
        <begin position="396"/>
        <end position="415"/>
    </location>
</feature>
<evidence type="ECO:0000313" key="13">
    <source>
        <dbReference type="Proteomes" id="UP000814176"/>
    </source>
</evidence>
<feature type="transmembrane region" description="Helical" evidence="11">
    <location>
        <begin position="299"/>
        <end position="319"/>
    </location>
</feature>
<comment type="similarity">
    <text evidence="10">Belongs to the glycosyltransferase 22 family. PIGZ subfamily.</text>
</comment>
<evidence type="ECO:0000256" key="3">
    <source>
        <dbReference type="ARBA" id="ARBA00022502"/>
    </source>
</evidence>
<keyword evidence="8 11" id="KW-1133">Transmembrane helix</keyword>
<keyword evidence="3" id="KW-0337">GPI-anchor biosynthesis</keyword>
<dbReference type="GeneID" id="72003266"/>
<comment type="pathway">
    <text evidence="2">Glycolipid biosynthesis; glycosylphosphatidylinositol-anchor biosynthesis.</text>
</comment>
<dbReference type="PANTHER" id="PTHR22760">
    <property type="entry name" value="GLYCOSYLTRANSFERASE"/>
    <property type="match status" value="1"/>
</dbReference>
<evidence type="ECO:0000256" key="9">
    <source>
        <dbReference type="ARBA" id="ARBA00023136"/>
    </source>
</evidence>